<keyword evidence="1" id="KW-0812">Transmembrane</keyword>
<protein>
    <submittedName>
        <fullName evidence="2">CLUMA_CG000296, isoform A</fullName>
    </submittedName>
</protein>
<sequence length="80" mass="9387">MSHDKIYKPCRDLFTSHAQLAQHIRLNVGIAVNLQLYLHVLKFLYGLLINLQGLFFLWISIVNNSFMVPSNEKLCFMIHR</sequence>
<evidence type="ECO:0000313" key="3">
    <source>
        <dbReference type="Proteomes" id="UP000183832"/>
    </source>
</evidence>
<name>A0A1J1HJP5_9DIPT</name>
<keyword evidence="1" id="KW-0472">Membrane</keyword>
<evidence type="ECO:0000313" key="2">
    <source>
        <dbReference type="EMBL" id="CRK86473.1"/>
    </source>
</evidence>
<organism evidence="2 3">
    <name type="scientific">Clunio marinus</name>
    <dbReference type="NCBI Taxonomy" id="568069"/>
    <lineage>
        <taxon>Eukaryota</taxon>
        <taxon>Metazoa</taxon>
        <taxon>Ecdysozoa</taxon>
        <taxon>Arthropoda</taxon>
        <taxon>Hexapoda</taxon>
        <taxon>Insecta</taxon>
        <taxon>Pterygota</taxon>
        <taxon>Neoptera</taxon>
        <taxon>Endopterygota</taxon>
        <taxon>Diptera</taxon>
        <taxon>Nematocera</taxon>
        <taxon>Chironomoidea</taxon>
        <taxon>Chironomidae</taxon>
        <taxon>Clunio</taxon>
    </lineage>
</organism>
<dbReference type="Proteomes" id="UP000183832">
    <property type="component" value="Unassembled WGS sequence"/>
</dbReference>
<keyword evidence="1" id="KW-1133">Transmembrane helix</keyword>
<dbReference type="AlphaFoldDB" id="A0A1J1HJP5"/>
<proteinExistence type="predicted"/>
<gene>
    <name evidence="2" type="ORF">CLUMA_CG000296</name>
</gene>
<dbReference type="EMBL" id="CVRI01000001">
    <property type="protein sequence ID" value="CRK86473.1"/>
    <property type="molecule type" value="Genomic_DNA"/>
</dbReference>
<keyword evidence="3" id="KW-1185">Reference proteome</keyword>
<accession>A0A1J1HJP5</accession>
<evidence type="ECO:0000256" key="1">
    <source>
        <dbReference type="SAM" id="Phobius"/>
    </source>
</evidence>
<feature type="transmembrane region" description="Helical" evidence="1">
    <location>
        <begin position="43"/>
        <end position="61"/>
    </location>
</feature>
<reference evidence="2 3" key="1">
    <citation type="submission" date="2015-04" db="EMBL/GenBank/DDBJ databases">
        <authorList>
            <person name="Syromyatnikov M.Y."/>
            <person name="Popov V.N."/>
        </authorList>
    </citation>
    <scope>NUCLEOTIDE SEQUENCE [LARGE SCALE GENOMIC DNA]</scope>
</reference>